<accession>A0ACA9LLG5</accession>
<evidence type="ECO:0000313" key="1">
    <source>
        <dbReference type="EMBL" id="CAG8536416.1"/>
    </source>
</evidence>
<proteinExistence type="predicted"/>
<sequence>MTRSYQKTTKYSVEKFERAEIKISNVKLSESFVEDVKKALEKSSREDKIRKLREVSKNYGHFYAKRIVFGGAIIKSITDKKTSKNRSNGYKLSIRALKPIPILKRLAEKYDKDPVIWSKSLENPNTWAIIGYDEITSIYDLLDEDLKNKVLEVFGQ</sequence>
<name>A0ACA9LLG5_9GLOM</name>
<evidence type="ECO:0000313" key="2">
    <source>
        <dbReference type="Proteomes" id="UP000789525"/>
    </source>
</evidence>
<dbReference type="EMBL" id="CAJVPT010006988">
    <property type="protein sequence ID" value="CAG8536416.1"/>
    <property type="molecule type" value="Genomic_DNA"/>
</dbReference>
<comment type="caution">
    <text evidence="1">The sequence shown here is derived from an EMBL/GenBank/DDBJ whole genome shotgun (WGS) entry which is preliminary data.</text>
</comment>
<dbReference type="Proteomes" id="UP000789525">
    <property type="component" value="Unassembled WGS sequence"/>
</dbReference>
<reference evidence="1" key="1">
    <citation type="submission" date="2021-06" db="EMBL/GenBank/DDBJ databases">
        <authorList>
            <person name="Kallberg Y."/>
            <person name="Tangrot J."/>
            <person name="Rosling A."/>
        </authorList>
    </citation>
    <scope>NUCLEOTIDE SEQUENCE</scope>
    <source>
        <strain evidence="1">CL356</strain>
    </source>
</reference>
<gene>
    <name evidence="1" type="ORF">ACOLOM_LOCUS4288</name>
</gene>
<organism evidence="1 2">
    <name type="scientific">Acaulospora colombiana</name>
    <dbReference type="NCBI Taxonomy" id="27376"/>
    <lineage>
        <taxon>Eukaryota</taxon>
        <taxon>Fungi</taxon>
        <taxon>Fungi incertae sedis</taxon>
        <taxon>Mucoromycota</taxon>
        <taxon>Glomeromycotina</taxon>
        <taxon>Glomeromycetes</taxon>
        <taxon>Diversisporales</taxon>
        <taxon>Acaulosporaceae</taxon>
        <taxon>Acaulospora</taxon>
    </lineage>
</organism>
<protein>
    <submittedName>
        <fullName evidence="1">13999_t:CDS:1</fullName>
    </submittedName>
</protein>
<feature type="non-terminal residue" evidence="1">
    <location>
        <position position="156"/>
    </location>
</feature>
<keyword evidence="2" id="KW-1185">Reference proteome</keyword>